<keyword evidence="2" id="KW-1185">Reference proteome</keyword>
<evidence type="ECO:0000313" key="1">
    <source>
        <dbReference type="EMBL" id="RIH64167.1"/>
    </source>
</evidence>
<dbReference type="AlphaFoldDB" id="A0A399CXT8"/>
<reference evidence="1 2" key="1">
    <citation type="journal article" date="2015" name="Int. J. Syst. Evol. Microbiol.">
        <title>Mariniphaga sediminis sp. nov., isolated from coastal sediment.</title>
        <authorList>
            <person name="Wang F.Q."/>
            <person name="Shen Q.Y."/>
            <person name="Chen G.J."/>
            <person name="Du Z.J."/>
        </authorList>
    </citation>
    <scope>NUCLEOTIDE SEQUENCE [LARGE SCALE GENOMIC DNA]</scope>
    <source>
        <strain evidence="1 2">SY21</strain>
    </source>
</reference>
<proteinExistence type="predicted"/>
<comment type="caution">
    <text evidence="1">The sequence shown here is derived from an EMBL/GenBank/DDBJ whole genome shotgun (WGS) entry which is preliminary data.</text>
</comment>
<dbReference type="Proteomes" id="UP000266441">
    <property type="component" value="Unassembled WGS sequence"/>
</dbReference>
<dbReference type="RefSeq" id="WP_119350999.1">
    <property type="nucleotide sequence ID" value="NZ_QWET01000013.1"/>
</dbReference>
<dbReference type="EMBL" id="QWET01000013">
    <property type="protein sequence ID" value="RIH64167.1"/>
    <property type="molecule type" value="Genomic_DNA"/>
</dbReference>
<name>A0A399CXT8_9BACT</name>
<dbReference type="OrthoDB" id="9817191at2"/>
<gene>
    <name evidence="1" type="ORF">D1164_16565</name>
</gene>
<accession>A0A399CXT8</accession>
<protein>
    <submittedName>
        <fullName evidence="1">Uncharacterized protein</fullName>
    </submittedName>
</protein>
<organism evidence="1 2">
    <name type="scientific">Mariniphaga sediminis</name>
    <dbReference type="NCBI Taxonomy" id="1628158"/>
    <lineage>
        <taxon>Bacteria</taxon>
        <taxon>Pseudomonadati</taxon>
        <taxon>Bacteroidota</taxon>
        <taxon>Bacteroidia</taxon>
        <taxon>Marinilabiliales</taxon>
        <taxon>Prolixibacteraceae</taxon>
        <taxon>Mariniphaga</taxon>
    </lineage>
</organism>
<sequence>MKKLIIILNTFLIINSILASGKKTENIRGKWYLKSIVIDGVSKSPAENVSPYIYFGYDSSNRFSHWGSFYLVDGKYKFSESYSFENFYQLDGDSVRLIGPRLKGHLGIKGATFDLRNELHGAFKYSISSNKLLLENGKISLYYEKDSVINHGLEKAANSRDFGFDKKLIGSWRLVKMNVPDSLVEEVNRSIEKAYEKKRNRGYPQKKRPKKLIEMGKQEVQKFLNNGGWTVSIGDFLENTSSHDTLSYGNFLSYSDGCNGCRGYIRVSNDTLKTNNIMCTAAYCFPNFTGTFKNHRAFNNATYHFKSDTLIIEATDRTSFFVQSDQTASIKRYDYKSLDKFYKLADISIENKELEDAILNLIPDNEIYFHLSGGWGVNPKNKDCSGNKMEIFLYNNENYYMQDLMWIYHENFGELQDRFNYNCAFIRNENKINKYLDMKDLLGEKYIFSIEGNNLTFRSPDNRNFLYLKSNY</sequence>
<evidence type="ECO:0000313" key="2">
    <source>
        <dbReference type="Proteomes" id="UP000266441"/>
    </source>
</evidence>